<dbReference type="OrthoDB" id="9782160at2"/>
<evidence type="ECO:0000256" key="2">
    <source>
        <dbReference type="ARBA" id="ARBA00023033"/>
    </source>
</evidence>
<dbReference type="PANTHER" id="PTHR13789:SF309">
    <property type="entry name" value="PUTATIVE (AFU_ORTHOLOGUE AFUA_6G14510)-RELATED"/>
    <property type="match status" value="1"/>
</dbReference>
<organism evidence="4 5">
    <name type="scientific">Pseudomonas batumici</name>
    <dbReference type="NCBI Taxonomy" id="226910"/>
    <lineage>
        <taxon>Bacteria</taxon>
        <taxon>Pseudomonadati</taxon>
        <taxon>Pseudomonadota</taxon>
        <taxon>Gammaproteobacteria</taxon>
        <taxon>Pseudomonadales</taxon>
        <taxon>Pseudomonadaceae</taxon>
        <taxon>Pseudomonas</taxon>
    </lineage>
</organism>
<gene>
    <name evidence="4" type="ORF">UCMB321_3192</name>
</gene>
<dbReference type="GO" id="GO:0004497">
    <property type="term" value="F:monooxygenase activity"/>
    <property type="evidence" value="ECO:0007669"/>
    <property type="project" value="UniProtKB-KW"/>
</dbReference>
<feature type="domain" description="FAD-binding" evidence="3">
    <location>
        <begin position="6"/>
        <end position="335"/>
    </location>
</feature>
<evidence type="ECO:0000313" key="4">
    <source>
        <dbReference type="EMBL" id="KIH83002.1"/>
    </source>
</evidence>
<comment type="caution">
    <text evidence="4">The sequence shown here is derived from an EMBL/GenBank/DDBJ whole genome shotgun (WGS) entry which is preliminary data.</text>
</comment>
<dbReference type="PANTHER" id="PTHR13789">
    <property type="entry name" value="MONOOXYGENASE"/>
    <property type="match status" value="1"/>
</dbReference>
<dbReference type="PRINTS" id="PR00420">
    <property type="entry name" value="RNGMNOXGNASE"/>
</dbReference>
<dbReference type="GO" id="GO:0071949">
    <property type="term" value="F:FAD binding"/>
    <property type="evidence" value="ECO:0007669"/>
    <property type="project" value="InterPro"/>
</dbReference>
<proteinExistence type="predicted"/>
<evidence type="ECO:0000259" key="3">
    <source>
        <dbReference type="Pfam" id="PF01494"/>
    </source>
</evidence>
<dbReference type="InterPro" id="IPR036188">
    <property type="entry name" value="FAD/NAD-bd_sf"/>
</dbReference>
<name>A0A0C2IDD1_9PSED</name>
<keyword evidence="2" id="KW-0503">Monooxygenase</keyword>
<evidence type="ECO:0000313" key="5">
    <source>
        <dbReference type="Proteomes" id="UP000031535"/>
    </source>
</evidence>
<dbReference type="Gene3D" id="3.50.50.60">
    <property type="entry name" value="FAD/NAD(P)-binding domain"/>
    <property type="match status" value="1"/>
</dbReference>
<keyword evidence="1" id="KW-0560">Oxidoreductase</keyword>
<sequence length="368" mass="40618">MQKINKVLIVGTGIGGGALACALADRGIEVHAIDNKPCISAAGTGICLLGNTLRALDSIGLKSDCLERGAPFHMFREFDSTGSSIMACPIGDNCGIKRPELSHVLESHATRRGAILSKNISIESVRDDGRAVLVRFTDGSEAEYDLLVAADGAFSRLRDQFFGQEFRPRFAKQSVWRFNARRPASLDGFHIFRAANGTAVGVLPTSAESCYLFHMENSQEHLRYPDDELDGLLIERLRSYDAPLIRDALEQIKSPADVLFRPFDITLVPAPWHRNRIVLLGDAAHAPTPQLTSGGGMAVEDAVVLAQVLSDHPVDEALNMYSQRRFDRVKRIFDASYQLSVYEQNPLENREKSAKLLMESYQFIAQPC</sequence>
<keyword evidence="5" id="KW-1185">Reference proteome</keyword>
<protein>
    <submittedName>
        <fullName evidence="4">2-polyprenyl-6-methoxyphenol hydroxylase</fullName>
    </submittedName>
</protein>
<dbReference type="InterPro" id="IPR050493">
    <property type="entry name" value="FAD-dep_Monooxygenase_BioMet"/>
</dbReference>
<dbReference type="STRING" id="226910.UCMB321_3192"/>
<dbReference type="PATRIC" id="fig|226910.6.peg.3180"/>
<dbReference type="EMBL" id="JXDG01000041">
    <property type="protein sequence ID" value="KIH83002.1"/>
    <property type="molecule type" value="Genomic_DNA"/>
</dbReference>
<evidence type="ECO:0000256" key="1">
    <source>
        <dbReference type="ARBA" id="ARBA00023002"/>
    </source>
</evidence>
<reference evidence="4 5" key="1">
    <citation type="submission" date="2015-01" db="EMBL/GenBank/DDBJ databases">
        <title>Complete genome of Pseudomonas batumici UCM B-321 producer of the batumin antibiotic with strong antistaphilococcal and potential anticancer activity.</title>
        <authorList>
            <person name="Klochko V.V."/>
            <person name="Zelena L.B."/>
            <person name="Elena K.A."/>
            <person name="Reva O.N."/>
        </authorList>
    </citation>
    <scope>NUCLEOTIDE SEQUENCE [LARGE SCALE GENOMIC DNA]</scope>
    <source>
        <strain evidence="4 5">UCM B-321</strain>
    </source>
</reference>
<dbReference type="Proteomes" id="UP000031535">
    <property type="component" value="Unassembled WGS sequence"/>
</dbReference>
<accession>A0A0C2IDD1</accession>
<dbReference type="RefSeq" id="WP_040068525.1">
    <property type="nucleotide sequence ID" value="NZ_JXDG01000041.1"/>
</dbReference>
<dbReference type="Pfam" id="PF01494">
    <property type="entry name" value="FAD_binding_3"/>
    <property type="match status" value="1"/>
</dbReference>
<dbReference type="InterPro" id="IPR002938">
    <property type="entry name" value="FAD-bd"/>
</dbReference>
<dbReference type="SUPFAM" id="SSF51905">
    <property type="entry name" value="FAD/NAD(P)-binding domain"/>
    <property type="match status" value="1"/>
</dbReference>
<dbReference type="AlphaFoldDB" id="A0A0C2IDD1"/>
<dbReference type="PROSITE" id="PS51257">
    <property type="entry name" value="PROKAR_LIPOPROTEIN"/>
    <property type="match status" value="1"/>
</dbReference>